<keyword evidence="2" id="KW-0547">Nucleotide-binding</keyword>
<dbReference type="Gene3D" id="3.40.50.300">
    <property type="entry name" value="P-loop containing nucleotide triphosphate hydrolases"/>
    <property type="match status" value="1"/>
</dbReference>
<name>A0A8X7X988_POLSE</name>
<proteinExistence type="inferred from homology"/>
<reference evidence="7 8" key="1">
    <citation type="journal article" date="2021" name="Cell">
        <title>Tracing the genetic footprints of vertebrate landing in non-teleost ray-finned fishes.</title>
        <authorList>
            <person name="Bi X."/>
            <person name="Wang K."/>
            <person name="Yang L."/>
            <person name="Pan H."/>
            <person name="Jiang H."/>
            <person name="Wei Q."/>
            <person name="Fang M."/>
            <person name="Yu H."/>
            <person name="Zhu C."/>
            <person name="Cai Y."/>
            <person name="He Y."/>
            <person name="Gan X."/>
            <person name="Zeng H."/>
            <person name="Yu D."/>
            <person name="Zhu Y."/>
            <person name="Jiang H."/>
            <person name="Qiu Q."/>
            <person name="Yang H."/>
            <person name="Zhang Y.E."/>
            <person name="Wang W."/>
            <person name="Zhu M."/>
            <person name="He S."/>
            <person name="Zhang G."/>
        </authorList>
    </citation>
    <scope>NUCLEOTIDE SEQUENCE [LARGE SCALE GENOMIC DNA]</scope>
    <source>
        <strain evidence="7">Bchr_013</strain>
    </source>
</reference>
<dbReference type="Pfam" id="PF04548">
    <property type="entry name" value="AIG1"/>
    <property type="match status" value="1"/>
</dbReference>
<comment type="caution">
    <text evidence="7">The sequence shown here is derived from an EMBL/GenBank/DDBJ whole genome shotgun (WGS) entry which is preliminary data.</text>
</comment>
<keyword evidence="3" id="KW-0342">GTP-binding</keyword>
<feature type="region of interest" description="Disordered" evidence="5">
    <location>
        <begin position="113"/>
        <end position="136"/>
    </location>
</feature>
<dbReference type="SUPFAM" id="SSF52540">
    <property type="entry name" value="P-loop containing nucleoside triphosphate hydrolases"/>
    <property type="match status" value="1"/>
</dbReference>
<dbReference type="InterPro" id="IPR006703">
    <property type="entry name" value="G_AIG1"/>
</dbReference>
<dbReference type="InterPro" id="IPR027417">
    <property type="entry name" value="P-loop_NTPase"/>
</dbReference>
<feature type="compositionally biased region" description="Low complexity" evidence="5">
    <location>
        <begin position="117"/>
        <end position="126"/>
    </location>
</feature>
<feature type="coiled-coil region" evidence="4">
    <location>
        <begin position="572"/>
        <end position="620"/>
    </location>
</feature>
<keyword evidence="8" id="KW-1185">Reference proteome</keyword>
<evidence type="ECO:0000256" key="5">
    <source>
        <dbReference type="SAM" id="MobiDB-lite"/>
    </source>
</evidence>
<dbReference type="CDD" id="cd01852">
    <property type="entry name" value="AIG1"/>
    <property type="match status" value="1"/>
</dbReference>
<dbReference type="EMBL" id="JAATIS010003638">
    <property type="protein sequence ID" value="KAG2464675.1"/>
    <property type="molecule type" value="Genomic_DNA"/>
</dbReference>
<evidence type="ECO:0000313" key="7">
    <source>
        <dbReference type="EMBL" id="KAG2464675.1"/>
    </source>
</evidence>
<dbReference type="AlphaFoldDB" id="A0A8X7X988"/>
<feature type="non-terminal residue" evidence="7">
    <location>
        <position position="700"/>
    </location>
</feature>
<evidence type="ECO:0000256" key="1">
    <source>
        <dbReference type="ARBA" id="ARBA00008535"/>
    </source>
</evidence>
<dbReference type="PANTHER" id="PTHR10903">
    <property type="entry name" value="GTPASE, IMAP FAMILY MEMBER-RELATED"/>
    <property type="match status" value="1"/>
</dbReference>
<evidence type="ECO:0000259" key="6">
    <source>
        <dbReference type="PROSITE" id="PS51720"/>
    </source>
</evidence>
<dbReference type="PROSITE" id="PS51720">
    <property type="entry name" value="G_AIG1"/>
    <property type="match status" value="1"/>
</dbReference>
<dbReference type="FunFam" id="3.40.50.300:FF:002274">
    <property type="entry name" value="Si:dkeyp-69e1.8"/>
    <property type="match status" value="1"/>
</dbReference>
<dbReference type="Proteomes" id="UP000886611">
    <property type="component" value="Unassembled WGS sequence"/>
</dbReference>
<keyword evidence="4" id="KW-0175">Coiled coil</keyword>
<feature type="region of interest" description="Disordered" evidence="5">
    <location>
        <begin position="151"/>
        <end position="183"/>
    </location>
</feature>
<evidence type="ECO:0000256" key="4">
    <source>
        <dbReference type="SAM" id="Coils"/>
    </source>
</evidence>
<evidence type="ECO:0000313" key="8">
    <source>
        <dbReference type="Proteomes" id="UP000886611"/>
    </source>
</evidence>
<feature type="non-terminal residue" evidence="7">
    <location>
        <position position="1"/>
    </location>
</feature>
<dbReference type="InterPro" id="IPR045058">
    <property type="entry name" value="GIMA/IAN/Toc"/>
</dbReference>
<accession>A0A8X7X988</accession>
<gene>
    <name evidence="7" type="primary">Gimap4_2</name>
    <name evidence="7" type="ORF">GTO96_0002353</name>
</gene>
<sequence>MEGDASFVERTVREAAALVVGHFLMALESEPSCSATRPCFGDDRRRVLREQLAASVQEVLRAAVDGVLREFRRFTDKRNTALCLEITEKEREVQQLTERLETVEGELRLARRRLDSARASPPRSRPANVGEKKLEGEVRDTCLEGLQLRRDSVPSSLGRSHPRREGLVDRTSSVNGEEGDAPFTTENDSYIKLICVKEEVQHQEICMSDTGTPNVGIYDKEEDEDDDDDDSCGSFDKILVHIKEEDSNQESIPSHTVDSEVESVHNLNNDYSVLNALSVNTAQCGFHRRGGTASHLLAVNTEQVTSALCCPQEDSENSKDGDGPSAFVSRMVQTVSGSNRRLDLTSKGTAKDVQELRVVLLGQTGSGKSSTGNTILGRDYFRTGITSQCRKCRVQWGDTEIAVIDTPGLFDNDLSEEVVKQEIKACICLSSPGPHAFLLVIPLWRYDKWDMQAMGSIMNCFDGDAYKHTIVLFTHRDALKGQSIEAFVQGSVEAMKLVEKFGNRYHAFNNQDMGDRVQVQELLQKVKDLVSLNGGYYTSELYQMAEQANQQRQTELLMAKLEWLHCEHRSEVQKLKDKCTSLENNWQQQEEIAEQELQERDVLQQRLKCLEEQFQRDEQMAKEEYKMQTREEAERWNSFTQEAILVSSLIFLKIFLGAVKGVKAIQNKVRTGIRLLFHSRDTEPEKEELLSQPSSQCESQ</sequence>
<evidence type="ECO:0000256" key="2">
    <source>
        <dbReference type="ARBA" id="ARBA00022741"/>
    </source>
</evidence>
<organism evidence="7 8">
    <name type="scientific">Polypterus senegalus</name>
    <name type="common">Senegal bichir</name>
    <dbReference type="NCBI Taxonomy" id="55291"/>
    <lineage>
        <taxon>Eukaryota</taxon>
        <taxon>Metazoa</taxon>
        <taxon>Chordata</taxon>
        <taxon>Craniata</taxon>
        <taxon>Vertebrata</taxon>
        <taxon>Euteleostomi</taxon>
        <taxon>Actinopterygii</taxon>
        <taxon>Polypteriformes</taxon>
        <taxon>Polypteridae</taxon>
        <taxon>Polypterus</taxon>
    </lineage>
</organism>
<dbReference type="GO" id="GO:0005525">
    <property type="term" value="F:GTP binding"/>
    <property type="evidence" value="ECO:0007669"/>
    <property type="project" value="UniProtKB-KW"/>
</dbReference>
<evidence type="ECO:0000256" key="3">
    <source>
        <dbReference type="ARBA" id="ARBA00023134"/>
    </source>
</evidence>
<comment type="similarity">
    <text evidence="1">Belongs to the TRAFAC class TrmE-Era-EngA-EngB-Septin-like GTPase superfamily. AIG1/Toc34/Toc159-like paraseptin GTPase family. IAN subfamily.</text>
</comment>
<dbReference type="PANTHER" id="PTHR10903:SF170">
    <property type="entry name" value="GTPASE IMAP FAMILY MEMBER 7"/>
    <property type="match status" value="1"/>
</dbReference>
<feature type="domain" description="AIG1-type G" evidence="6">
    <location>
        <begin position="353"/>
        <end position="546"/>
    </location>
</feature>
<protein>
    <submittedName>
        <fullName evidence="7">GIMA4 GTPase</fullName>
    </submittedName>
</protein>